<dbReference type="EMBL" id="JAHRIO010082916">
    <property type="protein sequence ID" value="MEQ2186112.1"/>
    <property type="molecule type" value="Genomic_DNA"/>
</dbReference>
<protein>
    <recommendedName>
        <fullName evidence="2">Fibronectin type-III domain-containing protein</fullName>
    </recommendedName>
</protein>
<name>A0ABV0PS74_9TELE</name>
<feature type="domain" description="Fibronectin type-III" evidence="2">
    <location>
        <begin position="115"/>
        <end position="190"/>
    </location>
</feature>
<proteinExistence type="predicted"/>
<dbReference type="Pfam" id="PF00041">
    <property type="entry name" value="fn3"/>
    <property type="match status" value="1"/>
</dbReference>
<sequence length="190" mass="21202">SIKVSWQPPPRSAQNGIITAYKIKYRKTGRRGDQEAIEPNNFWYLFTGLEKGSQYSFQVAAMTANGTGPPSDWYTAQTPENDLDGNLYNKSLITQLKGSDCSSSVVWFVPAESQVPDQPSSLHVRPLPNSIIMSWTPPLSPNILVRGYIIGYGVGSPYAETVRVDSKQRYYSIENLGKRFISPSDEPHQV</sequence>
<dbReference type="Proteomes" id="UP001476798">
    <property type="component" value="Unassembled WGS sequence"/>
</dbReference>
<dbReference type="InterPro" id="IPR036116">
    <property type="entry name" value="FN3_sf"/>
</dbReference>
<dbReference type="PRINTS" id="PR00014">
    <property type="entry name" value="FNTYPEIII"/>
</dbReference>
<dbReference type="PROSITE" id="PS50853">
    <property type="entry name" value="FN3"/>
    <property type="match status" value="2"/>
</dbReference>
<keyword evidence="1" id="KW-1015">Disulfide bond</keyword>
<dbReference type="PANTHER" id="PTHR44170:SF8">
    <property type="entry name" value="NETRIN RECEPTOR DCC"/>
    <property type="match status" value="1"/>
</dbReference>
<feature type="non-terminal residue" evidence="3">
    <location>
        <position position="1"/>
    </location>
</feature>
<gene>
    <name evidence="3" type="ORF">GOODEAATRI_025286</name>
</gene>
<accession>A0ABV0PS74</accession>
<dbReference type="InterPro" id="IPR013783">
    <property type="entry name" value="Ig-like_fold"/>
</dbReference>
<evidence type="ECO:0000259" key="2">
    <source>
        <dbReference type="PROSITE" id="PS50853"/>
    </source>
</evidence>
<dbReference type="CDD" id="cd00063">
    <property type="entry name" value="FN3"/>
    <property type="match status" value="2"/>
</dbReference>
<reference evidence="3 4" key="1">
    <citation type="submission" date="2021-06" db="EMBL/GenBank/DDBJ databases">
        <authorList>
            <person name="Palmer J.M."/>
        </authorList>
    </citation>
    <scope>NUCLEOTIDE SEQUENCE [LARGE SCALE GENOMIC DNA]</scope>
    <source>
        <strain evidence="3 4">GA_2019</strain>
        <tissue evidence="3">Muscle</tissue>
    </source>
</reference>
<dbReference type="InterPro" id="IPR003961">
    <property type="entry name" value="FN3_dom"/>
</dbReference>
<dbReference type="Gene3D" id="2.60.40.10">
    <property type="entry name" value="Immunoglobulins"/>
    <property type="match status" value="2"/>
</dbReference>
<evidence type="ECO:0000256" key="1">
    <source>
        <dbReference type="ARBA" id="ARBA00023157"/>
    </source>
</evidence>
<evidence type="ECO:0000313" key="4">
    <source>
        <dbReference type="Proteomes" id="UP001476798"/>
    </source>
</evidence>
<evidence type="ECO:0000313" key="3">
    <source>
        <dbReference type="EMBL" id="MEQ2186112.1"/>
    </source>
</evidence>
<dbReference type="PANTHER" id="PTHR44170">
    <property type="entry name" value="PROTEIN SIDEKICK"/>
    <property type="match status" value="1"/>
</dbReference>
<organism evidence="3 4">
    <name type="scientific">Goodea atripinnis</name>
    <dbReference type="NCBI Taxonomy" id="208336"/>
    <lineage>
        <taxon>Eukaryota</taxon>
        <taxon>Metazoa</taxon>
        <taxon>Chordata</taxon>
        <taxon>Craniata</taxon>
        <taxon>Vertebrata</taxon>
        <taxon>Euteleostomi</taxon>
        <taxon>Actinopterygii</taxon>
        <taxon>Neopterygii</taxon>
        <taxon>Teleostei</taxon>
        <taxon>Neoteleostei</taxon>
        <taxon>Acanthomorphata</taxon>
        <taxon>Ovalentaria</taxon>
        <taxon>Atherinomorphae</taxon>
        <taxon>Cyprinodontiformes</taxon>
        <taxon>Goodeidae</taxon>
        <taxon>Goodea</taxon>
    </lineage>
</organism>
<keyword evidence="4" id="KW-1185">Reference proteome</keyword>
<comment type="caution">
    <text evidence="3">The sequence shown here is derived from an EMBL/GenBank/DDBJ whole genome shotgun (WGS) entry which is preliminary data.</text>
</comment>
<feature type="domain" description="Fibronectin type-III" evidence="2">
    <location>
        <begin position="1"/>
        <end position="81"/>
    </location>
</feature>
<dbReference type="SUPFAM" id="SSF49265">
    <property type="entry name" value="Fibronectin type III"/>
    <property type="match status" value="1"/>
</dbReference>